<dbReference type="GO" id="GO:0005737">
    <property type="term" value="C:cytoplasm"/>
    <property type="evidence" value="ECO:0007669"/>
    <property type="project" value="TreeGrafter"/>
</dbReference>
<dbReference type="Gene3D" id="3.40.50.1360">
    <property type="match status" value="1"/>
</dbReference>
<evidence type="ECO:0000313" key="4">
    <source>
        <dbReference type="EMBL" id="BDY30854.1"/>
    </source>
</evidence>
<dbReference type="Proteomes" id="UP001241092">
    <property type="component" value="Chromosome"/>
</dbReference>
<dbReference type="AlphaFoldDB" id="A0AAI8TXJ8"/>
<sequence>MTMPHTVRLRVVDNDDFGAAAADVVQDLLPAHRPRLGIATGSTPMPLYAELARRAHAGEIELGNAVLIALDEYVGLGAHDRRSYAAYVRTEVGAPLGVAPGNILVPDGLAEDPEAEAAAYECRIEEIGGVDVQIAGIGSNGHLAFNEPGSPLDSVTRVVGLSQQTRSDNARFFDSPADVPHYAITQGLATIRRARTVVLLARGPGKAAALAAALTGPVDGTVPASALQRHPYVTVVADRSAAAELTAADDRAERQS</sequence>
<dbReference type="GO" id="GO:0005975">
    <property type="term" value="P:carbohydrate metabolic process"/>
    <property type="evidence" value="ECO:0007669"/>
    <property type="project" value="InterPro"/>
</dbReference>
<dbReference type="GO" id="GO:0006043">
    <property type="term" value="P:glucosamine catabolic process"/>
    <property type="evidence" value="ECO:0007669"/>
    <property type="project" value="TreeGrafter"/>
</dbReference>
<reference evidence="4" key="1">
    <citation type="submission" date="2023-03" db="EMBL/GenBank/DDBJ databases">
        <title>Draft genome sequence of a Mycolicibacterium mageritense strain H4_3_1 isolated from a hybrid biological-inorganic system reactor.</title>
        <authorList>
            <person name="Feng X."/>
            <person name="Kazama D."/>
            <person name="Sato K."/>
            <person name="Kobayashi H."/>
        </authorList>
    </citation>
    <scope>NUCLEOTIDE SEQUENCE</scope>
    <source>
        <strain evidence="4">H4_3_1</strain>
    </source>
</reference>
<dbReference type="PROSITE" id="PS01161">
    <property type="entry name" value="GLC_GALNAC_ISOMERASE"/>
    <property type="match status" value="1"/>
</dbReference>
<keyword evidence="1 4" id="KW-0378">Hydrolase</keyword>
<dbReference type="InterPro" id="IPR006148">
    <property type="entry name" value="Glc/Gal-6P_isomerase"/>
</dbReference>
<evidence type="ECO:0000256" key="1">
    <source>
        <dbReference type="ARBA" id="ARBA00022801"/>
    </source>
</evidence>
<dbReference type="CDD" id="cd01399">
    <property type="entry name" value="GlcN6P_deaminase"/>
    <property type="match status" value="1"/>
</dbReference>
<dbReference type="GO" id="GO:0006046">
    <property type="term" value="P:N-acetylglucosamine catabolic process"/>
    <property type="evidence" value="ECO:0007669"/>
    <property type="project" value="TreeGrafter"/>
</dbReference>
<dbReference type="Pfam" id="PF01182">
    <property type="entry name" value="Glucosamine_iso"/>
    <property type="match status" value="1"/>
</dbReference>
<proteinExistence type="predicted"/>
<dbReference type="EC" id="3.5.99.6" evidence="4"/>
<dbReference type="InterPro" id="IPR004547">
    <property type="entry name" value="Glucosamine6P_isomerase"/>
</dbReference>
<evidence type="ECO:0000259" key="3">
    <source>
        <dbReference type="Pfam" id="PF01182"/>
    </source>
</evidence>
<dbReference type="SUPFAM" id="SSF100950">
    <property type="entry name" value="NagB/RpiA/CoA transferase-like"/>
    <property type="match status" value="1"/>
</dbReference>
<dbReference type="PANTHER" id="PTHR11280">
    <property type="entry name" value="GLUCOSAMINE-6-PHOSPHATE ISOMERASE"/>
    <property type="match status" value="1"/>
</dbReference>
<dbReference type="EMBL" id="AP027452">
    <property type="protein sequence ID" value="BDY30854.1"/>
    <property type="molecule type" value="Genomic_DNA"/>
</dbReference>
<dbReference type="GO" id="GO:0004342">
    <property type="term" value="F:glucosamine-6-phosphate deaminase activity"/>
    <property type="evidence" value="ECO:0007669"/>
    <property type="project" value="UniProtKB-EC"/>
</dbReference>
<gene>
    <name evidence="4" type="primary">nagB</name>
    <name evidence="4" type="ORF">hbim_04803</name>
</gene>
<accession>A0AAI8TXJ8</accession>
<evidence type="ECO:0000313" key="5">
    <source>
        <dbReference type="Proteomes" id="UP001241092"/>
    </source>
</evidence>
<name>A0AAI8TXJ8_MYCME</name>
<feature type="domain" description="Glucosamine/galactosamine-6-phosphate isomerase" evidence="3">
    <location>
        <begin position="32"/>
        <end position="229"/>
    </location>
</feature>
<dbReference type="InterPro" id="IPR018321">
    <property type="entry name" value="Glucosamine6P_isomerase_CS"/>
</dbReference>
<organism evidence="4 5">
    <name type="scientific">Mycolicibacterium mageritense</name>
    <name type="common">Mycobacterium mageritense</name>
    <dbReference type="NCBI Taxonomy" id="53462"/>
    <lineage>
        <taxon>Bacteria</taxon>
        <taxon>Bacillati</taxon>
        <taxon>Actinomycetota</taxon>
        <taxon>Actinomycetes</taxon>
        <taxon>Mycobacteriales</taxon>
        <taxon>Mycobacteriaceae</taxon>
        <taxon>Mycolicibacterium</taxon>
    </lineage>
</organism>
<keyword evidence="2" id="KW-0119">Carbohydrate metabolism</keyword>
<dbReference type="GO" id="GO:0019262">
    <property type="term" value="P:N-acetylneuraminate catabolic process"/>
    <property type="evidence" value="ECO:0007669"/>
    <property type="project" value="TreeGrafter"/>
</dbReference>
<dbReference type="GO" id="GO:0042802">
    <property type="term" value="F:identical protein binding"/>
    <property type="evidence" value="ECO:0007669"/>
    <property type="project" value="TreeGrafter"/>
</dbReference>
<dbReference type="InterPro" id="IPR037171">
    <property type="entry name" value="NagB/RpiA_transferase-like"/>
</dbReference>
<evidence type="ECO:0000256" key="2">
    <source>
        <dbReference type="ARBA" id="ARBA00023277"/>
    </source>
</evidence>
<protein>
    <submittedName>
        <fullName evidence="4">Glucosamine-6-phosphate deaminase</fullName>
        <ecNumber evidence="4">3.5.99.6</ecNumber>
    </submittedName>
</protein>
<dbReference type="PANTHER" id="PTHR11280:SF5">
    <property type="entry name" value="GLUCOSAMINE-6-PHOSPHATE ISOMERASE"/>
    <property type="match status" value="1"/>
</dbReference>